<name>A0AAV2D6V3_9ROSI</name>
<sequence>MRVRDRLVRENCEAEQTSTVVLSPPKPETYCCRLKIWPLILFGIDLIKTHERKIGDVGGCSEQPCNFPLGNLVRNLESNYVNRAKTENPTTKIDTTKTSALFSSSPTDDSFVQWKNHLPIARTSS</sequence>
<reference evidence="1 2" key="1">
    <citation type="submission" date="2024-04" db="EMBL/GenBank/DDBJ databases">
        <authorList>
            <person name="Fracassetti M."/>
        </authorList>
    </citation>
    <scope>NUCLEOTIDE SEQUENCE [LARGE SCALE GENOMIC DNA]</scope>
</reference>
<gene>
    <name evidence="1" type="ORF">LTRI10_LOCUS11748</name>
</gene>
<evidence type="ECO:0000313" key="2">
    <source>
        <dbReference type="Proteomes" id="UP001497516"/>
    </source>
</evidence>
<keyword evidence="2" id="KW-1185">Reference proteome</keyword>
<proteinExistence type="predicted"/>
<organism evidence="1 2">
    <name type="scientific">Linum trigynum</name>
    <dbReference type="NCBI Taxonomy" id="586398"/>
    <lineage>
        <taxon>Eukaryota</taxon>
        <taxon>Viridiplantae</taxon>
        <taxon>Streptophyta</taxon>
        <taxon>Embryophyta</taxon>
        <taxon>Tracheophyta</taxon>
        <taxon>Spermatophyta</taxon>
        <taxon>Magnoliopsida</taxon>
        <taxon>eudicotyledons</taxon>
        <taxon>Gunneridae</taxon>
        <taxon>Pentapetalae</taxon>
        <taxon>rosids</taxon>
        <taxon>fabids</taxon>
        <taxon>Malpighiales</taxon>
        <taxon>Linaceae</taxon>
        <taxon>Linum</taxon>
    </lineage>
</organism>
<evidence type="ECO:0000313" key="1">
    <source>
        <dbReference type="EMBL" id="CAL1368807.1"/>
    </source>
</evidence>
<protein>
    <submittedName>
        <fullName evidence="1">Uncharacterized protein</fullName>
    </submittedName>
</protein>
<dbReference type="Proteomes" id="UP001497516">
    <property type="component" value="Chromosome 2"/>
</dbReference>
<dbReference type="EMBL" id="OZ034815">
    <property type="protein sequence ID" value="CAL1368807.1"/>
    <property type="molecule type" value="Genomic_DNA"/>
</dbReference>
<accession>A0AAV2D6V3</accession>
<dbReference type="AlphaFoldDB" id="A0AAV2D6V3"/>